<feature type="domain" description="Integrase catalytic" evidence="4">
    <location>
        <begin position="198"/>
        <end position="301"/>
    </location>
</feature>
<organism evidence="5">
    <name type="scientific">Tanacetum cinerariifolium</name>
    <name type="common">Dalmatian daisy</name>
    <name type="synonym">Chrysanthemum cinerariifolium</name>
    <dbReference type="NCBI Taxonomy" id="118510"/>
    <lineage>
        <taxon>Eukaryota</taxon>
        <taxon>Viridiplantae</taxon>
        <taxon>Streptophyta</taxon>
        <taxon>Embryophyta</taxon>
        <taxon>Tracheophyta</taxon>
        <taxon>Spermatophyta</taxon>
        <taxon>Magnoliopsida</taxon>
        <taxon>eudicotyledons</taxon>
        <taxon>Gunneridae</taxon>
        <taxon>Pentapetalae</taxon>
        <taxon>asterids</taxon>
        <taxon>campanulids</taxon>
        <taxon>Asterales</taxon>
        <taxon>Asteraceae</taxon>
        <taxon>Asteroideae</taxon>
        <taxon>Anthemideae</taxon>
        <taxon>Anthemidinae</taxon>
        <taxon>Tanacetum</taxon>
    </lineage>
</organism>
<dbReference type="GO" id="GO:0003676">
    <property type="term" value="F:nucleic acid binding"/>
    <property type="evidence" value="ECO:0007669"/>
    <property type="project" value="InterPro"/>
</dbReference>
<dbReference type="PROSITE" id="PS50994">
    <property type="entry name" value="INTEGRASE"/>
    <property type="match status" value="1"/>
</dbReference>
<protein>
    <submittedName>
        <fullName evidence="5">Putative ribonuclease H-like domain-containing protein</fullName>
    </submittedName>
</protein>
<accession>A0A699GR18</accession>
<feature type="region of interest" description="Disordered" evidence="3">
    <location>
        <begin position="295"/>
        <end position="325"/>
    </location>
</feature>
<keyword evidence="1" id="KW-0479">Metal-binding</keyword>
<proteinExistence type="predicted"/>
<dbReference type="GO" id="GO:0015074">
    <property type="term" value="P:DNA integration"/>
    <property type="evidence" value="ECO:0007669"/>
    <property type="project" value="InterPro"/>
</dbReference>
<dbReference type="EMBL" id="BKCJ010038142">
    <property type="protein sequence ID" value="GEV90331.1"/>
    <property type="molecule type" value="Genomic_DNA"/>
</dbReference>
<name>A0A699GR18_TANCI</name>
<dbReference type="InterPro" id="IPR001584">
    <property type="entry name" value="Integrase_cat-core"/>
</dbReference>
<evidence type="ECO:0000256" key="3">
    <source>
        <dbReference type="SAM" id="MobiDB-lite"/>
    </source>
</evidence>
<dbReference type="Gene3D" id="3.30.420.10">
    <property type="entry name" value="Ribonuclease H-like superfamily/Ribonuclease H"/>
    <property type="match status" value="1"/>
</dbReference>
<dbReference type="InterPro" id="IPR012337">
    <property type="entry name" value="RNaseH-like_sf"/>
</dbReference>
<comment type="caution">
    <text evidence="5">The sequence shown here is derived from an EMBL/GenBank/DDBJ whole genome shotgun (WGS) entry which is preliminary data.</text>
</comment>
<dbReference type="InterPro" id="IPR013103">
    <property type="entry name" value="RVT_2"/>
</dbReference>
<evidence type="ECO:0000313" key="5">
    <source>
        <dbReference type="EMBL" id="GEV90331.1"/>
    </source>
</evidence>
<evidence type="ECO:0000259" key="4">
    <source>
        <dbReference type="PROSITE" id="PS50994"/>
    </source>
</evidence>
<dbReference type="SUPFAM" id="SSF53098">
    <property type="entry name" value="Ribonuclease H-like"/>
    <property type="match status" value="1"/>
</dbReference>
<dbReference type="PANTHER" id="PTHR42648">
    <property type="entry name" value="TRANSPOSASE, PUTATIVE-RELATED"/>
    <property type="match status" value="1"/>
</dbReference>
<keyword evidence="2" id="KW-0378">Hydrolase</keyword>
<gene>
    <name evidence="5" type="ORF">Tci_162308</name>
</gene>
<dbReference type="InterPro" id="IPR039537">
    <property type="entry name" value="Retrotran_Ty1/copia-like"/>
</dbReference>
<feature type="region of interest" description="Disordered" evidence="3">
    <location>
        <begin position="1"/>
        <end position="21"/>
    </location>
</feature>
<reference evidence="5" key="1">
    <citation type="journal article" date="2019" name="Sci. Rep.">
        <title>Draft genome of Tanacetum cinerariifolium, the natural source of mosquito coil.</title>
        <authorList>
            <person name="Yamashiro T."/>
            <person name="Shiraishi A."/>
            <person name="Satake H."/>
            <person name="Nakayama K."/>
        </authorList>
    </citation>
    <scope>NUCLEOTIDE SEQUENCE</scope>
</reference>
<dbReference type="InterPro" id="IPR036397">
    <property type="entry name" value="RNaseH_sf"/>
</dbReference>
<evidence type="ECO:0000256" key="2">
    <source>
        <dbReference type="ARBA" id="ARBA00022801"/>
    </source>
</evidence>
<dbReference type="AlphaFoldDB" id="A0A699GR18"/>
<dbReference type="PANTHER" id="PTHR42648:SF32">
    <property type="entry name" value="RIBONUCLEASE H-LIKE DOMAIN, GAG-PRE-INTEGRASE DOMAIN PROTEIN-RELATED"/>
    <property type="match status" value="1"/>
</dbReference>
<dbReference type="GO" id="GO:0046872">
    <property type="term" value="F:metal ion binding"/>
    <property type="evidence" value="ECO:0007669"/>
    <property type="project" value="UniProtKB-KW"/>
</dbReference>
<evidence type="ECO:0000256" key="1">
    <source>
        <dbReference type="ARBA" id="ARBA00022723"/>
    </source>
</evidence>
<dbReference type="GO" id="GO:0016787">
    <property type="term" value="F:hydrolase activity"/>
    <property type="evidence" value="ECO:0007669"/>
    <property type="project" value="UniProtKB-KW"/>
</dbReference>
<dbReference type="InterPro" id="IPR043502">
    <property type="entry name" value="DNA/RNA_pol_sf"/>
</dbReference>
<dbReference type="SUPFAM" id="SSF56672">
    <property type="entry name" value="DNA/RNA polymerases"/>
    <property type="match status" value="1"/>
</dbReference>
<sequence length="1075" mass="121696">MSDCDDYLSSGSDESLPHSPMYDRYQSGNVYHAVPPLYTRTFMPPKHDLVFNNAPNDVETDHPAFTVKLSPTKLDQDLSHTHRPSAPIIENWVFDSEDELKTKTPQNGICPICLNFKDSMVDMLPLEVIQRVMCYNKNSVPFTDTECLVLSPEFKLPDENQVLLRVPRENNMYNVNLKNIVPSGDLTCLETQLSLRVKVIRRDNGTEFKNNDLNQFWGMKGIKRQFSVPRTPQQNGIAERKKRTLIEAARTMLADSLLPISFWAENTDRDAAFDEKEAEFDEKKPEYEVNVSPSMFEDFSDNSINKDNDVDTSQLPDDPNMPELEDITYSDDEEDVSTEADINNLETSTTVSPIPTTRVHKYYLVTQIIGDLSSATQIRDGKRAIGTKCVFRNKKDERGIVVKNKAQLVTQGHTQEEGINYEEFFAPVSKIEAIRLFLAYASFMGFTVYKIDVKSAFRYETIKEEVYVCQPLGFEDLNYPDKKDDILLVQIYVDDIIFGSTNKDLCKDFEKHMKDKFQMSLIGELTFFLGLQVKKEKNRIFISQDKYVAEILRKFSLTKGKSASTPIDTKKPLLKDPDGEDPGVHTYRSMIGSLMYLTSSRPDIMFAPKDSPFDLVAYSDSDYVGASIDRKSTTGGCQFLGCRLISLQCNKQTVVATSSTKADDEKVRVGVRAVELQGFALRLILLLAVQKFLLFGLTNWCCSLSAVRYITFEGMLAAQEVGEDTDEVHAEDVNVAGVVAEGAASDDVNFAANVPSIPSPTPPTPPHDHLKIYLPLPKRVEHLEQDKIAQALEITKLKSREGIITNIDADEDVVLEDAKDVFVENSTDVLSIQDDEESEPAELQEVVYVVTTAKIITEVVTAASTILSAAAPQLTTAAAPAPIVTTAPCAPRRRKGVKEDKAVKRYQALKRKPQTEAQARKNMMIYFKNVTGFRMDYFKGMIYDDIRLIFEKHFDLNMAFLQKTKNFDKEDLEALWRLVKEQFATTKPKNFFYDFLLITLGAMFKKPDIHAQIWKSQRSVHGQAKVKSWKLLESYGVQIITYTTTQLILLLERRYPLIRFGVDAAMGYKENMLSV</sequence>
<dbReference type="Pfam" id="PF07727">
    <property type="entry name" value="RVT_2"/>
    <property type="match status" value="2"/>
</dbReference>